<dbReference type="GO" id="GO:0004817">
    <property type="term" value="F:cysteine-tRNA ligase activity"/>
    <property type="evidence" value="ECO:0007669"/>
    <property type="project" value="UniProtKB-EC"/>
</dbReference>
<feature type="domain" description="tRNA synthetases class I catalytic" evidence="12">
    <location>
        <begin position="36"/>
        <end position="451"/>
    </location>
</feature>
<dbReference type="CDD" id="cd00672">
    <property type="entry name" value="CysRS_core"/>
    <property type="match status" value="1"/>
</dbReference>
<evidence type="ECO:0000313" key="14">
    <source>
        <dbReference type="EMBL" id="SPR00309.1"/>
    </source>
</evidence>
<accession>A0A0G4IJQ1</accession>
<evidence type="ECO:0000256" key="11">
    <source>
        <dbReference type="SAM" id="Coils"/>
    </source>
</evidence>
<dbReference type="EMBL" id="CDSF01000024">
    <property type="protein sequence ID" value="CEO95433.1"/>
    <property type="molecule type" value="Genomic_DNA"/>
</dbReference>
<evidence type="ECO:0000256" key="2">
    <source>
        <dbReference type="ARBA" id="ARBA00012832"/>
    </source>
</evidence>
<sequence>MDGRQPPWQRPAADDDESRKAVLHVYNSLTSSKVPFTPIRPGHVSWYACGPTVYDSAHMGHARAYVTFDIIRRILQDYFNYNIFYVMNITDIDDKIILRARRNHLFDEYVADPYRSLDVVRHDADKAFATAIESLSNSILRLQCMAGKADSKRREDELIGKCDEQKKKLENLKAQEASFRSASDRDAVLVAARDVLSEWLDGLKGGSVTDHRIFRDHAARYEAEFLKDMAELNVREPDALTRVSEYVGQIEQFVATLVERGFAYETNGSVYFDVEKFSSSPGCHYAKLCPWSVGNEALLEEGEGALSAGADVKRHRNDFALWKRSKSGEPAWHSRWGPGRPGWHIECSVMASDLLGEHFDIHSGGEDLKFPHHDNEIAQSEARFGCPQWVNYWMHAGHLSIEGLKMSKSLKNFITIRDALNRYTPRQIRLLFLLQAWDKPMNFSDQSLEEAIAKERRLNEFFKSASVVVRSGIVQNQVWDKQCDRALHDQLLACQNDVHAALLDDFDYSIAMSHLFNLLGDVNKYMSGPSPKALLVKKVAAYFMRMLTVFGVIPDAEPGFNAGERTDSMVPPILDAITAFRSTVRQAARSKAPPSVILNACDLLRDETLPDLGVRLEDVNEATVWKLDDPEVMRKEREERTRQLRADQLKKMELKLSMKKKELERLQRDLVDPSAMFSACDPPKYSQFDADGVPTHNLDGSELAPKPRSKLVQKMTKAKADYEKAKAGAGKAQALQQEIADLSAQVESFAM</sequence>
<evidence type="ECO:0000313" key="15">
    <source>
        <dbReference type="Proteomes" id="UP000039324"/>
    </source>
</evidence>
<keyword evidence="9" id="KW-0030">Aminoacyl-tRNA synthetase</keyword>
<feature type="coiled-coil region" evidence="11">
    <location>
        <begin position="155"/>
        <end position="182"/>
    </location>
</feature>
<dbReference type="GO" id="GO:0005524">
    <property type="term" value="F:ATP binding"/>
    <property type="evidence" value="ECO:0007669"/>
    <property type="project" value="UniProtKB-KW"/>
</dbReference>
<keyword evidence="14" id="KW-0496">Mitochondrion</keyword>
<dbReference type="PRINTS" id="PR00983">
    <property type="entry name" value="TRNASYNTHCYS"/>
</dbReference>
<dbReference type="GO" id="GO:0005737">
    <property type="term" value="C:cytoplasm"/>
    <property type="evidence" value="ECO:0007669"/>
    <property type="project" value="TreeGrafter"/>
</dbReference>
<dbReference type="InterPro" id="IPR014729">
    <property type="entry name" value="Rossmann-like_a/b/a_fold"/>
</dbReference>
<evidence type="ECO:0000256" key="7">
    <source>
        <dbReference type="ARBA" id="ARBA00022840"/>
    </source>
</evidence>
<gene>
    <name evidence="13" type="ORF">PBRA_004159</name>
    <name evidence="14" type="ORF">PLBR_LOCUS7524</name>
</gene>
<dbReference type="Pfam" id="PF01406">
    <property type="entry name" value="tRNA-synt_1e"/>
    <property type="match status" value="1"/>
</dbReference>
<dbReference type="OrthoDB" id="438179at2759"/>
<dbReference type="InterPro" id="IPR009080">
    <property type="entry name" value="tRNAsynth_Ia_anticodon-bd"/>
</dbReference>
<proteinExistence type="inferred from homology"/>
<dbReference type="GO" id="GO:0006423">
    <property type="term" value="P:cysteinyl-tRNA aminoacylation"/>
    <property type="evidence" value="ECO:0007669"/>
    <property type="project" value="InterPro"/>
</dbReference>
<evidence type="ECO:0000256" key="4">
    <source>
        <dbReference type="ARBA" id="ARBA00022723"/>
    </source>
</evidence>
<dbReference type="HAMAP" id="MF_00041">
    <property type="entry name" value="Cys_tRNA_synth"/>
    <property type="match status" value="1"/>
</dbReference>
<evidence type="ECO:0000256" key="1">
    <source>
        <dbReference type="ARBA" id="ARBA00001947"/>
    </source>
</evidence>
<dbReference type="InterPro" id="IPR032678">
    <property type="entry name" value="tRNA-synt_1_cat_dom"/>
</dbReference>
<evidence type="ECO:0000256" key="10">
    <source>
        <dbReference type="ARBA" id="ARBA00031499"/>
    </source>
</evidence>
<evidence type="ECO:0000313" key="13">
    <source>
        <dbReference type="EMBL" id="CEO95433.1"/>
    </source>
</evidence>
<dbReference type="InterPro" id="IPR015803">
    <property type="entry name" value="Cys-tRNA-ligase"/>
</dbReference>
<keyword evidence="7" id="KW-0067">ATP-binding</keyword>
<dbReference type="SUPFAM" id="SSF52374">
    <property type="entry name" value="Nucleotidylyl transferase"/>
    <property type="match status" value="1"/>
</dbReference>
<keyword evidence="4" id="KW-0479">Metal-binding</keyword>
<organism evidence="13 15">
    <name type="scientific">Plasmodiophora brassicae</name>
    <name type="common">Clubroot disease agent</name>
    <dbReference type="NCBI Taxonomy" id="37360"/>
    <lineage>
        <taxon>Eukaryota</taxon>
        <taxon>Sar</taxon>
        <taxon>Rhizaria</taxon>
        <taxon>Endomyxa</taxon>
        <taxon>Phytomyxea</taxon>
        <taxon>Plasmodiophorida</taxon>
        <taxon>Plasmodiophoridae</taxon>
        <taxon>Plasmodiophora</taxon>
    </lineage>
</organism>
<dbReference type="PANTHER" id="PTHR10890">
    <property type="entry name" value="CYSTEINYL-TRNA SYNTHETASE"/>
    <property type="match status" value="1"/>
</dbReference>
<evidence type="ECO:0000313" key="16">
    <source>
        <dbReference type="Proteomes" id="UP000290189"/>
    </source>
</evidence>
<dbReference type="InterPro" id="IPR024909">
    <property type="entry name" value="Cys-tRNA/MSH_ligase"/>
</dbReference>
<dbReference type="AlphaFoldDB" id="A0A0G4IJQ1"/>
<reference evidence="14 16" key="2">
    <citation type="submission" date="2018-03" db="EMBL/GenBank/DDBJ databases">
        <authorList>
            <person name="Fogelqvist J."/>
        </authorList>
    </citation>
    <scope>NUCLEOTIDE SEQUENCE [LARGE SCALE GENOMIC DNA]</scope>
</reference>
<dbReference type="EMBL" id="OVEO01000014">
    <property type="protein sequence ID" value="SPR00309.1"/>
    <property type="molecule type" value="Genomic_DNA"/>
</dbReference>
<keyword evidence="3" id="KW-0436">Ligase</keyword>
<dbReference type="Gene3D" id="3.40.50.620">
    <property type="entry name" value="HUPs"/>
    <property type="match status" value="1"/>
</dbReference>
<dbReference type="Proteomes" id="UP000290189">
    <property type="component" value="Unassembled WGS sequence"/>
</dbReference>
<dbReference type="GO" id="GO:0046872">
    <property type="term" value="F:metal ion binding"/>
    <property type="evidence" value="ECO:0007669"/>
    <property type="project" value="UniProtKB-KW"/>
</dbReference>
<dbReference type="EC" id="6.1.1.16" evidence="2"/>
<dbReference type="Gene3D" id="1.20.120.1910">
    <property type="entry name" value="Cysteine-tRNA ligase, C-terminal anti-codon recognition domain"/>
    <property type="match status" value="1"/>
</dbReference>
<evidence type="ECO:0000256" key="5">
    <source>
        <dbReference type="ARBA" id="ARBA00022741"/>
    </source>
</evidence>
<keyword evidence="6" id="KW-0862">Zinc</keyword>
<evidence type="ECO:0000259" key="12">
    <source>
        <dbReference type="Pfam" id="PF01406"/>
    </source>
</evidence>
<dbReference type="NCBIfam" id="TIGR00435">
    <property type="entry name" value="cysS"/>
    <property type="match status" value="1"/>
</dbReference>
<dbReference type="OMA" id="FHNDMKS"/>
<protein>
    <recommendedName>
        <fullName evidence="2">cysteine--tRNA ligase</fullName>
        <ecNumber evidence="2">6.1.1.16</ecNumber>
    </recommendedName>
    <alternativeName>
        <fullName evidence="10">Cysteinyl-tRNA synthetase</fullName>
    </alternativeName>
</protein>
<evidence type="ECO:0000256" key="3">
    <source>
        <dbReference type="ARBA" id="ARBA00022598"/>
    </source>
</evidence>
<geneLocation type="mitochondrion" evidence="14"/>
<evidence type="ECO:0000256" key="9">
    <source>
        <dbReference type="ARBA" id="ARBA00023146"/>
    </source>
</evidence>
<evidence type="ECO:0000256" key="8">
    <source>
        <dbReference type="ARBA" id="ARBA00022917"/>
    </source>
</evidence>
<evidence type="ECO:0000256" key="6">
    <source>
        <dbReference type="ARBA" id="ARBA00022833"/>
    </source>
</evidence>
<dbReference type="PANTHER" id="PTHR10890:SF3">
    <property type="entry name" value="CYSTEINE--TRNA LIGASE, CYTOPLASMIC"/>
    <property type="match status" value="1"/>
</dbReference>
<comment type="cofactor">
    <cofactor evidence="1">
        <name>Zn(2+)</name>
        <dbReference type="ChEBI" id="CHEBI:29105"/>
    </cofactor>
</comment>
<keyword evidence="8" id="KW-0648">Protein biosynthesis</keyword>
<keyword evidence="15" id="KW-1185">Reference proteome</keyword>
<dbReference type="STRING" id="37360.A0A0G4IJQ1"/>
<reference evidence="13 15" key="1">
    <citation type="submission" date="2015-02" db="EMBL/GenBank/DDBJ databases">
        <authorList>
            <person name="Chooi Y.-H."/>
        </authorList>
    </citation>
    <scope>NUCLEOTIDE SEQUENCE [LARGE SCALE GENOMIC DNA]</scope>
    <source>
        <strain evidence="13">E3</strain>
    </source>
</reference>
<dbReference type="Proteomes" id="UP000039324">
    <property type="component" value="Unassembled WGS sequence"/>
</dbReference>
<dbReference type="SUPFAM" id="SSF47323">
    <property type="entry name" value="Anticodon-binding domain of a subclass of class I aminoacyl-tRNA synthetases"/>
    <property type="match status" value="1"/>
</dbReference>
<keyword evidence="5" id="KW-0547">Nucleotide-binding</keyword>
<keyword evidence="11" id="KW-0175">Coiled coil</keyword>
<name>A0A0G4IJQ1_PLABS</name>